<dbReference type="SMR" id="A0A498IF43"/>
<dbReference type="InterPro" id="IPR006016">
    <property type="entry name" value="UspA"/>
</dbReference>
<accession>A0A498IF43</accession>
<keyword evidence="3" id="KW-1185">Reference proteome</keyword>
<dbReference type="InterPro" id="IPR014729">
    <property type="entry name" value="Rossmann-like_a/b/a_fold"/>
</dbReference>
<dbReference type="AlphaFoldDB" id="A0A498IF43"/>
<dbReference type="Pfam" id="PF00582">
    <property type="entry name" value="Usp"/>
    <property type="match status" value="1"/>
</dbReference>
<evidence type="ECO:0000313" key="3">
    <source>
        <dbReference type="Proteomes" id="UP000290289"/>
    </source>
</evidence>
<gene>
    <name evidence="2" type="ORF">DVH24_041298</name>
</gene>
<name>A0A498IF43_MALDO</name>
<sequence>MEDRRVGVAVDFSPGSRAALKWAVENVARKGDHLILVVVRPEEYYEQGEMQLWGVTGSPLIPVKDFSDPNVMKKYGVNPDAETINIANGATQKEVTVVMKIYWGDAREKILEAIDKTPLSFLVIGSRGLGKIQRVIMGSVSIHIVNNASCPVTVVKSHYESHDN</sequence>
<reference evidence="2 3" key="1">
    <citation type="submission" date="2018-10" db="EMBL/GenBank/DDBJ databases">
        <title>A high-quality apple genome assembly.</title>
        <authorList>
            <person name="Hu J."/>
        </authorList>
    </citation>
    <scope>NUCLEOTIDE SEQUENCE [LARGE SCALE GENOMIC DNA]</scope>
    <source>
        <strain evidence="3">cv. HFTH1</strain>
        <tissue evidence="2">Young leaf</tissue>
    </source>
</reference>
<dbReference type="InterPro" id="IPR006015">
    <property type="entry name" value="Universal_stress_UspA"/>
</dbReference>
<protein>
    <recommendedName>
        <fullName evidence="1">UspA domain-containing protein</fullName>
    </recommendedName>
</protein>
<evidence type="ECO:0000259" key="1">
    <source>
        <dbReference type="Pfam" id="PF00582"/>
    </source>
</evidence>
<dbReference type="Proteomes" id="UP000290289">
    <property type="component" value="Chromosome 13"/>
</dbReference>
<dbReference type="PANTHER" id="PTHR46100:SF4">
    <property type="entry name" value="USPA DOMAIN-CONTAINING PROTEIN"/>
    <property type="match status" value="1"/>
</dbReference>
<dbReference type="Gene3D" id="3.40.50.620">
    <property type="entry name" value="HUPs"/>
    <property type="match status" value="1"/>
</dbReference>
<dbReference type="CDD" id="cd23659">
    <property type="entry name" value="USP_At3g01520-like"/>
    <property type="match status" value="1"/>
</dbReference>
<proteinExistence type="predicted"/>
<dbReference type="EMBL" id="RDQH01000339">
    <property type="protein sequence ID" value="RXH80151.1"/>
    <property type="molecule type" value="Genomic_DNA"/>
</dbReference>
<dbReference type="STRING" id="3750.A0A498IF43"/>
<dbReference type="OrthoDB" id="843225at2759"/>
<comment type="caution">
    <text evidence="2">The sequence shown here is derived from an EMBL/GenBank/DDBJ whole genome shotgun (WGS) entry which is preliminary data.</text>
</comment>
<evidence type="ECO:0000313" key="2">
    <source>
        <dbReference type="EMBL" id="RXH80151.1"/>
    </source>
</evidence>
<dbReference type="FunFam" id="3.40.50.620:FF:000206">
    <property type="entry name" value="Universal stress protein family protein"/>
    <property type="match status" value="1"/>
</dbReference>
<dbReference type="PANTHER" id="PTHR46100">
    <property type="entry name" value="IMP2'P"/>
    <property type="match status" value="1"/>
</dbReference>
<dbReference type="PRINTS" id="PR01438">
    <property type="entry name" value="UNVRSLSTRESS"/>
</dbReference>
<dbReference type="SUPFAM" id="SSF52402">
    <property type="entry name" value="Adenine nucleotide alpha hydrolases-like"/>
    <property type="match status" value="1"/>
</dbReference>
<feature type="domain" description="UspA" evidence="1">
    <location>
        <begin position="4"/>
        <end position="156"/>
    </location>
</feature>
<dbReference type="Gramene" id="mRNA:MD13G0137500">
    <property type="protein sequence ID" value="mRNA:MD13G0137500"/>
    <property type="gene ID" value="MD13G0137500"/>
</dbReference>
<organism evidence="2 3">
    <name type="scientific">Malus domestica</name>
    <name type="common">Apple</name>
    <name type="synonym">Pyrus malus</name>
    <dbReference type="NCBI Taxonomy" id="3750"/>
    <lineage>
        <taxon>Eukaryota</taxon>
        <taxon>Viridiplantae</taxon>
        <taxon>Streptophyta</taxon>
        <taxon>Embryophyta</taxon>
        <taxon>Tracheophyta</taxon>
        <taxon>Spermatophyta</taxon>
        <taxon>Magnoliopsida</taxon>
        <taxon>eudicotyledons</taxon>
        <taxon>Gunneridae</taxon>
        <taxon>Pentapetalae</taxon>
        <taxon>rosids</taxon>
        <taxon>fabids</taxon>
        <taxon>Rosales</taxon>
        <taxon>Rosaceae</taxon>
        <taxon>Amygdaloideae</taxon>
        <taxon>Maleae</taxon>
        <taxon>Malus</taxon>
    </lineage>
</organism>